<evidence type="ECO:0008006" key="3">
    <source>
        <dbReference type="Google" id="ProtNLM"/>
    </source>
</evidence>
<sequence length="159" mass="17104">MPRSTSRRTPLRLWMTGCVAVVMAAMGSNLARAKPEQALERSGRHAMVSPYDVEETVSKIEAAASSHGLVVFAKRASGEQREATLVLGFSGGVTPVMMGEHAADIELPLQIDVVRGADGRTEVRFHDPWMWTGDGADAAPDELRAIRPLPDLLQSALAV</sequence>
<dbReference type="InterPro" id="IPR005180">
    <property type="entry name" value="DUF302"/>
</dbReference>
<reference evidence="1 2" key="1">
    <citation type="submission" date="2018-02" db="EMBL/GenBank/DDBJ databases">
        <title>Reclassifiation of [Polyangium] brachysporum DSM 7029 as Guopingzhaonella breviflexa gen. nov., sp. nov., a member of the family Comamonadaceae.</title>
        <authorList>
            <person name="Tang B."/>
        </authorList>
    </citation>
    <scope>NUCLEOTIDE SEQUENCE [LARGE SCALE GENOMIC DNA]</scope>
    <source>
        <strain evidence="1 2">BCRC 80649</strain>
    </source>
</reference>
<keyword evidence="2" id="KW-1185">Reference proteome</keyword>
<dbReference type="OrthoDB" id="9151292at2"/>
<accession>A0A2S5SUY2</accession>
<dbReference type="SUPFAM" id="SSF103247">
    <property type="entry name" value="TT1751-like"/>
    <property type="match status" value="1"/>
</dbReference>
<dbReference type="InterPro" id="IPR035923">
    <property type="entry name" value="TT1751-like_sf"/>
</dbReference>
<name>A0A2S5SUY2_9BURK</name>
<gene>
    <name evidence="1" type="ORF">C1704_09435</name>
</gene>
<dbReference type="RefSeq" id="WP_104302462.1">
    <property type="nucleotide sequence ID" value="NZ_PSNX01000007.1"/>
</dbReference>
<protein>
    <recommendedName>
        <fullName evidence="3">DUF302 domain-containing protein</fullName>
    </recommendedName>
</protein>
<proteinExistence type="predicted"/>
<comment type="caution">
    <text evidence="1">The sequence shown here is derived from an EMBL/GenBank/DDBJ whole genome shotgun (WGS) entry which is preliminary data.</text>
</comment>
<evidence type="ECO:0000313" key="1">
    <source>
        <dbReference type="EMBL" id="PPE66516.1"/>
    </source>
</evidence>
<dbReference type="CDD" id="cd14797">
    <property type="entry name" value="DUF302"/>
    <property type="match status" value="1"/>
</dbReference>
<dbReference type="AlphaFoldDB" id="A0A2S5SUY2"/>
<dbReference type="EMBL" id="PSNX01000007">
    <property type="protein sequence ID" value="PPE66516.1"/>
    <property type="molecule type" value="Genomic_DNA"/>
</dbReference>
<evidence type="ECO:0000313" key="2">
    <source>
        <dbReference type="Proteomes" id="UP000238605"/>
    </source>
</evidence>
<dbReference type="Proteomes" id="UP000238605">
    <property type="component" value="Unassembled WGS sequence"/>
</dbReference>
<organism evidence="1 2">
    <name type="scientific">Caldimonas caldifontis</name>
    <dbReference type="NCBI Taxonomy" id="1452508"/>
    <lineage>
        <taxon>Bacteria</taxon>
        <taxon>Pseudomonadati</taxon>
        <taxon>Pseudomonadota</taxon>
        <taxon>Betaproteobacteria</taxon>
        <taxon>Burkholderiales</taxon>
        <taxon>Sphaerotilaceae</taxon>
        <taxon>Caldimonas</taxon>
    </lineage>
</organism>